<evidence type="ECO:0000313" key="3">
    <source>
        <dbReference type="Proteomes" id="UP000593562"/>
    </source>
</evidence>
<feature type="compositionally biased region" description="Polar residues" evidence="1">
    <location>
        <begin position="68"/>
        <end position="81"/>
    </location>
</feature>
<dbReference type="Proteomes" id="UP000593562">
    <property type="component" value="Unassembled WGS sequence"/>
</dbReference>
<sequence length="458" mass="47578">MDSSSSFASIDFPGIEEKGELKASENNELLISMAQERQFIPSSKSSSDANSIQKEVEPQELQIALQRPAQSKIRSQQATHTSVSSPVSYSNSLQGLPVHISRYHSAPSVLGITALLHDHATSSKEQMRPVTSSLTSVSSFPSAASIHKPVQISHVSSPEPPSLPVLQSSIVATTSIGKTSITLPPVPPPPLPPLKTTSNAKNSVSVQHPETASLTGHQLSMACPSPPAFPCRSGSFPSPAIKSPYSTPPPPPFSGASHPYLVKNSFSTPPPPLPPSFPGPYPPSAVRRSILTPPAPPPPPAVASSIACSTSASVSLKSSAVMPGPPAPPPPPPPPLCSGPILGSNSLTSIPSPPPPPISAQKDLSSNNSAHVPPLPSPPAPFAKGLSKTDGASSLFHSGICNGNVPPVPGPPSMGSFGAKGQNMSRTNPRNQVQPRKANLKPYHWLKLTRAMQGSLWA</sequence>
<dbReference type="InParanoid" id="A0A7J7DAQ5"/>
<accession>A0A7J7DAQ5</accession>
<feature type="compositionally biased region" description="Polar residues" evidence="1">
    <location>
        <begin position="195"/>
        <end position="218"/>
    </location>
</feature>
<feature type="compositionally biased region" description="Pro residues" evidence="1">
    <location>
        <begin position="268"/>
        <end position="283"/>
    </location>
</feature>
<proteinExistence type="predicted"/>
<feature type="compositionally biased region" description="Pro residues" evidence="1">
    <location>
        <begin position="184"/>
        <end position="193"/>
    </location>
</feature>
<feature type="compositionally biased region" description="Polar residues" evidence="1">
    <location>
        <begin position="422"/>
        <end position="434"/>
    </location>
</feature>
<feature type="region of interest" description="Disordered" evidence="1">
    <location>
        <begin position="179"/>
        <end position="219"/>
    </location>
</feature>
<feature type="region of interest" description="Disordered" evidence="1">
    <location>
        <begin position="403"/>
        <end position="436"/>
    </location>
</feature>
<comment type="caution">
    <text evidence="2">The sequence shown here is derived from an EMBL/GenBank/DDBJ whole genome shotgun (WGS) entry which is preliminary data.</text>
</comment>
<feature type="region of interest" description="Disordered" evidence="1">
    <location>
        <begin position="317"/>
        <end position="389"/>
    </location>
</feature>
<dbReference type="SUPFAM" id="SSF101447">
    <property type="entry name" value="Formin homology 2 domain (FH2 domain)"/>
    <property type="match status" value="1"/>
</dbReference>
<feature type="region of interest" description="Disordered" evidence="1">
    <location>
        <begin position="264"/>
        <end position="305"/>
    </location>
</feature>
<dbReference type="PANTHER" id="PTHR45733:SF8">
    <property type="entry name" value="FORMIN-J"/>
    <property type="match status" value="1"/>
</dbReference>
<dbReference type="EMBL" id="JAAARO010000009">
    <property type="protein sequence ID" value="KAF5743364.1"/>
    <property type="molecule type" value="Genomic_DNA"/>
</dbReference>
<evidence type="ECO:0000313" key="2">
    <source>
        <dbReference type="EMBL" id="KAF5743364.1"/>
    </source>
</evidence>
<feature type="compositionally biased region" description="Polar residues" evidence="1">
    <location>
        <begin position="40"/>
        <end position="53"/>
    </location>
</feature>
<feature type="compositionally biased region" description="Pro residues" evidence="1">
    <location>
        <begin position="323"/>
        <end position="337"/>
    </location>
</feature>
<gene>
    <name evidence="2" type="ORF">HS088_TW09G01432</name>
</gene>
<organism evidence="2 3">
    <name type="scientific">Tripterygium wilfordii</name>
    <name type="common">Thunder God vine</name>
    <dbReference type="NCBI Taxonomy" id="458696"/>
    <lineage>
        <taxon>Eukaryota</taxon>
        <taxon>Viridiplantae</taxon>
        <taxon>Streptophyta</taxon>
        <taxon>Embryophyta</taxon>
        <taxon>Tracheophyta</taxon>
        <taxon>Spermatophyta</taxon>
        <taxon>Magnoliopsida</taxon>
        <taxon>eudicotyledons</taxon>
        <taxon>Gunneridae</taxon>
        <taxon>Pentapetalae</taxon>
        <taxon>rosids</taxon>
        <taxon>fabids</taxon>
        <taxon>Celastrales</taxon>
        <taxon>Celastraceae</taxon>
        <taxon>Tripterygium</taxon>
    </lineage>
</organism>
<feature type="region of interest" description="Disordered" evidence="1">
    <location>
        <begin position="40"/>
        <end position="90"/>
    </location>
</feature>
<dbReference type="InterPro" id="IPR051144">
    <property type="entry name" value="Formin_homology_domain"/>
</dbReference>
<keyword evidence="3" id="KW-1185">Reference proteome</keyword>
<protein>
    <submittedName>
        <fullName evidence="2">Formin-like protein 18</fullName>
    </submittedName>
</protein>
<dbReference type="PANTHER" id="PTHR45733">
    <property type="entry name" value="FORMIN-J"/>
    <property type="match status" value="1"/>
</dbReference>
<reference evidence="2 3" key="1">
    <citation type="journal article" date="2020" name="Nat. Commun.">
        <title>Genome of Tripterygium wilfordii and identification of cytochrome P450 involved in triptolide biosynthesis.</title>
        <authorList>
            <person name="Tu L."/>
            <person name="Su P."/>
            <person name="Zhang Z."/>
            <person name="Gao L."/>
            <person name="Wang J."/>
            <person name="Hu T."/>
            <person name="Zhou J."/>
            <person name="Zhang Y."/>
            <person name="Zhao Y."/>
            <person name="Liu Y."/>
            <person name="Song Y."/>
            <person name="Tong Y."/>
            <person name="Lu Y."/>
            <person name="Yang J."/>
            <person name="Xu C."/>
            <person name="Jia M."/>
            <person name="Peters R.J."/>
            <person name="Huang L."/>
            <person name="Gao W."/>
        </authorList>
    </citation>
    <scope>NUCLEOTIDE SEQUENCE [LARGE SCALE GENOMIC DNA]</scope>
    <source>
        <strain evidence="3">cv. XIE 37</strain>
        <tissue evidence="2">Leaf</tissue>
    </source>
</reference>
<evidence type="ECO:0000256" key="1">
    <source>
        <dbReference type="SAM" id="MobiDB-lite"/>
    </source>
</evidence>
<name>A0A7J7DAQ5_TRIWF</name>
<dbReference type="AlphaFoldDB" id="A0A7J7DAQ5"/>